<reference evidence="2 3" key="1">
    <citation type="journal article" date="2016" name="Genome Announc.">
        <title>Draft Genome Sequences of Five Rapidly Growing Mycobacterium Species, M. thermoresistibile, M. fortuitum subsp. acetamidolyticum, M. canariasense, M. brisbanense, and M. novocastrense.</title>
        <authorList>
            <person name="Katahira K."/>
            <person name="Ogura Y."/>
            <person name="Gotoh Y."/>
            <person name="Hayashi T."/>
        </authorList>
    </citation>
    <scope>NUCLEOTIDE SEQUENCE [LARGE SCALE GENOMIC DNA]</scope>
    <source>
        <strain evidence="2 3">JCM18114</strain>
    </source>
</reference>
<comment type="caution">
    <text evidence="2">The sequence shown here is derived from an EMBL/GenBank/DDBJ whole genome shotgun (WGS) entry which is preliminary data.</text>
</comment>
<name>A0ABQ0KVL6_MYCNV</name>
<accession>A0ABQ0KVL6</accession>
<sequence length="103" mass="9636">MFRRHRPGQLPGDHSPMEGIDMALDDDDITTSGAGGEGTADGGSNPEGHDGGADGTAGGEGPADGGSNPEGHDGGADGTAGGEGPADGGSNPEGHDGGADGTA</sequence>
<dbReference type="Proteomes" id="UP000069773">
    <property type="component" value="Unassembled WGS sequence"/>
</dbReference>
<dbReference type="EMBL" id="BCTA01000094">
    <property type="protein sequence ID" value="GAT12608.1"/>
    <property type="molecule type" value="Genomic_DNA"/>
</dbReference>
<feature type="compositionally biased region" description="Basic and acidic residues" evidence="1">
    <location>
        <begin position="93"/>
        <end position="103"/>
    </location>
</feature>
<feature type="compositionally biased region" description="Gly residues" evidence="1">
    <location>
        <begin position="53"/>
        <end position="64"/>
    </location>
</feature>
<feature type="compositionally biased region" description="Gly residues" evidence="1">
    <location>
        <begin position="76"/>
        <end position="87"/>
    </location>
</feature>
<evidence type="ECO:0000313" key="2">
    <source>
        <dbReference type="EMBL" id="GAT12608.1"/>
    </source>
</evidence>
<gene>
    <name evidence="2" type="ORF">RMCN_5741</name>
</gene>
<evidence type="ECO:0000256" key="1">
    <source>
        <dbReference type="SAM" id="MobiDB-lite"/>
    </source>
</evidence>
<keyword evidence="3" id="KW-1185">Reference proteome</keyword>
<organism evidence="2 3">
    <name type="scientific">Mycolicibacterium novocastrense</name>
    <name type="common">Mycobacterium novocastrense</name>
    <dbReference type="NCBI Taxonomy" id="59813"/>
    <lineage>
        <taxon>Bacteria</taxon>
        <taxon>Bacillati</taxon>
        <taxon>Actinomycetota</taxon>
        <taxon>Actinomycetes</taxon>
        <taxon>Mycobacteriales</taxon>
        <taxon>Mycobacteriaceae</taxon>
        <taxon>Mycolicibacterium</taxon>
    </lineage>
</organism>
<proteinExistence type="predicted"/>
<protein>
    <recommendedName>
        <fullName evidence="4">BatC protein</fullName>
    </recommendedName>
</protein>
<evidence type="ECO:0000313" key="3">
    <source>
        <dbReference type="Proteomes" id="UP000069773"/>
    </source>
</evidence>
<evidence type="ECO:0008006" key="4">
    <source>
        <dbReference type="Google" id="ProtNLM"/>
    </source>
</evidence>
<feature type="region of interest" description="Disordered" evidence="1">
    <location>
        <begin position="1"/>
        <end position="103"/>
    </location>
</feature>